<name>T1BNY4_9ZZZZ</name>
<dbReference type="SUPFAM" id="SSF52540">
    <property type="entry name" value="P-loop containing nucleoside triphosphate hydrolases"/>
    <property type="match status" value="1"/>
</dbReference>
<feature type="non-terminal residue" evidence="2">
    <location>
        <position position="1"/>
    </location>
</feature>
<dbReference type="InterPro" id="IPR027417">
    <property type="entry name" value="P-loop_NTPase"/>
</dbReference>
<evidence type="ECO:0000259" key="1">
    <source>
        <dbReference type="Pfam" id="PF00005"/>
    </source>
</evidence>
<sequence>LPMRAAGVGRTERVRRADELLEEVGLAPRAGSFPHQLSGGEEQRVAIARALANRPGLLLADEPTGELDSAATETVLALIDAVGSASGATVVTVTHNPDVAARSRRHITMRDGRVVDDRREE</sequence>
<dbReference type="GO" id="GO:0005886">
    <property type="term" value="C:plasma membrane"/>
    <property type="evidence" value="ECO:0007669"/>
    <property type="project" value="TreeGrafter"/>
</dbReference>
<gene>
    <name evidence="2" type="ORF">B1B_09438</name>
</gene>
<dbReference type="EMBL" id="AUZY01006242">
    <property type="protein sequence ID" value="EQD54954.1"/>
    <property type="molecule type" value="Genomic_DNA"/>
</dbReference>
<dbReference type="InterPro" id="IPR015854">
    <property type="entry name" value="ABC_transpr_LolD-like"/>
</dbReference>
<proteinExistence type="predicted"/>
<dbReference type="Gene3D" id="3.40.50.300">
    <property type="entry name" value="P-loop containing nucleotide triphosphate hydrolases"/>
    <property type="match status" value="1"/>
</dbReference>
<dbReference type="GO" id="GO:0016887">
    <property type="term" value="F:ATP hydrolysis activity"/>
    <property type="evidence" value="ECO:0007669"/>
    <property type="project" value="InterPro"/>
</dbReference>
<dbReference type="AlphaFoldDB" id="T1BNY4"/>
<dbReference type="PANTHER" id="PTHR24220:SF86">
    <property type="entry name" value="ABC TRANSPORTER ABCH.1"/>
    <property type="match status" value="1"/>
</dbReference>
<comment type="caution">
    <text evidence="2">The sequence shown here is derived from an EMBL/GenBank/DDBJ whole genome shotgun (WGS) entry which is preliminary data.</text>
</comment>
<feature type="domain" description="ABC transporter" evidence="1">
    <location>
        <begin position="12"/>
        <end position="64"/>
    </location>
</feature>
<dbReference type="GO" id="GO:0022857">
    <property type="term" value="F:transmembrane transporter activity"/>
    <property type="evidence" value="ECO:0007669"/>
    <property type="project" value="TreeGrafter"/>
</dbReference>
<reference evidence="2" key="1">
    <citation type="submission" date="2013-08" db="EMBL/GenBank/DDBJ databases">
        <authorList>
            <person name="Mendez C."/>
            <person name="Richter M."/>
            <person name="Ferrer M."/>
            <person name="Sanchez J."/>
        </authorList>
    </citation>
    <scope>NUCLEOTIDE SEQUENCE</scope>
</reference>
<keyword evidence="2" id="KW-0547">Nucleotide-binding</keyword>
<organism evidence="2">
    <name type="scientific">mine drainage metagenome</name>
    <dbReference type="NCBI Taxonomy" id="410659"/>
    <lineage>
        <taxon>unclassified sequences</taxon>
        <taxon>metagenomes</taxon>
        <taxon>ecological metagenomes</taxon>
    </lineage>
</organism>
<accession>T1BNY4</accession>
<keyword evidence="2" id="KW-0067">ATP-binding</keyword>
<reference evidence="2" key="2">
    <citation type="journal article" date="2014" name="ISME J.">
        <title>Microbial stratification in low pH oxic and suboxic macroscopic growths along an acid mine drainage.</title>
        <authorList>
            <person name="Mendez-Garcia C."/>
            <person name="Mesa V."/>
            <person name="Sprenger R.R."/>
            <person name="Richter M."/>
            <person name="Diez M.S."/>
            <person name="Solano J."/>
            <person name="Bargiela R."/>
            <person name="Golyshina O.V."/>
            <person name="Manteca A."/>
            <person name="Ramos J.L."/>
            <person name="Gallego J.R."/>
            <person name="Llorente I."/>
            <person name="Martins Dos Santos V.A."/>
            <person name="Jensen O.N."/>
            <person name="Pelaez A.I."/>
            <person name="Sanchez J."/>
            <person name="Ferrer M."/>
        </authorList>
    </citation>
    <scope>NUCLEOTIDE SEQUENCE</scope>
</reference>
<protein>
    <submittedName>
        <fullName evidence="2">ABC transporter ATP-binding protein</fullName>
    </submittedName>
</protein>
<dbReference type="Pfam" id="PF00005">
    <property type="entry name" value="ABC_tran"/>
    <property type="match status" value="1"/>
</dbReference>
<dbReference type="PANTHER" id="PTHR24220">
    <property type="entry name" value="IMPORT ATP-BINDING PROTEIN"/>
    <property type="match status" value="1"/>
</dbReference>
<evidence type="ECO:0000313" key="2">
    <source>
        <dbReference type="EMBL" id="EQD54954.1"/>
    </source>
</evidence>
<dbReference type="GO" id="GO:0005524">
    <property type="term" value="F:ATP binding"/>
    <property type="evidence" value="ECO:0007669"/>
    <property type="project" value="UniProtKB-KW"/>
</dbReference>
<dbReference type="InterPro" id="IPR003439">
    <property type="entry name" value="ABC_transporter-like_ATP-bd"/>
</dbReference>